<dbReference type="AlphaFoldDB" id="G0M9E7"/>
<evidence type="ECO:0000256" key="1">
    <source>
        <dbReference type="SAM" id="MobiDB-lite"/>
    </source>
</evidence>
<keyword evidence="4" id="KW-1185">Reference proteome</keyword>
<keyword evidence="2" id="KW-1133">Transmembrane helix</keyword>
<dbReference type="HOGENOM" id="CLU_2308502_0_0_1"/>
<keyword evidence="2" id="KW-0472">Membrane</keyword>
<keyword evidence="2" id="KW-0812">Transmembrane</keyword>
<dbReference type="InParanoid" id="G0M9E7"/>
<evidence type="ECO:0000313" key="3">
    <source>
        <dbReference type="EMBL" id="EGT31019.1"/>
    </source>
</evidence>
<evidence type="ECO:0000313" key="4">
    <source>
        <dbReference type="Proteomes" id="UP000008068"/>
    </source>
</evidence>
<sequence length="100" mass="11518">MREEAYIFFNRYNEPLRSILIFLALNYDSFSITVNIPAATGMILSAIQLFLFIVFPRTKEDLSPLEKLAHWFTGRNRDQQLENTSEKSSSNTLSIASLKI</sequence>
<reference evidence="4" key="1">
    <citation type="submission" date="2011-07" db="EMBL/GenBank/DDBJ databases">
        <authorList>
            <consortium name="Caenorhabditis brenneri Sequencing and Analysis Consortium"/>
            <person name="Wilson R.K."/>
        </authorList>
    </citation>
    <scope>NUCLEOTIDE SEQUENCE [LARGE SCALE GENOMIC DNA]</scope>
    <source>
        <strain evidence="4">PB2801</strain>
    </source>
</reference>
<gene>
    <name evidence="3" type="ORF">CAEBREN_09401</name>
</gene>
<feature type="transmembrane region" description="Helical" evidence="2">
    <location>
        <begin position="32"/>
        <end position="55"/>
    </location>
</feature>
<organism evidence="4">
    <name type="scientific">Caenorhabditis brenneri</name>
    <name type="common">Nematode worm</name>
    <dbReference type="NCBI Taxonomy" id="135651"/>
    <lineage>
        <taxon>Eukaryota</taxon>
        <taxon>Metazoa</taxon>
        <taxon>Ecdysozoa</taxon>
        <taxon>Nematoda</taxon>
        <taxon>Chromadorea</taxon>
        <taxon>Rhabditida</taxon>
        <taxon>Rhabditina</taxon>
        <taxon>Rhabditomorpha</taxon>
        <taxon>Rhabditoidea</taxon>
        <taxon>Rhabditidae</taxon>
        <taxon>Peloderinae</taxon>
        <taxon>Caenorhabditis</taxon>
    </lineage>
</organism>
<dbReference type="Proteomes" id="UP000008068">
    <property type="component" value="Unassembled WGS sequence"/>
</dbReference>
<accession>G0M9E7</accession>
<feature type="region of interest" description="Disordered" evidence="1">
    <location>
        <begin position="79"/>
        <end position="100"/>
    </location>
</feature>
<protein>
    <submittedName>
        <fullName evidence="3">Uncharacterized protein</fullName>
    </submittedName>
</protein>
<name>G0M9E7_CAEBE</name>
<evidence type="ECO:0000256" key="2">
    <source>
        <dbReference type="SAM" id="Phobius"/>
    </source>
</evidence>
<feature type="compositionally biased region" description="Polar residues" evidence="1">
    <location>
        <begin position="81"/>
        <end position="100"/>
    </location>
</feature>
<dbReference type="EMBL" id="GL379787">
    <property type="protein sequence ID" value="EGT31019.1"/>
    <property type="molecule type" value="Genomic_DNA"/>
</dbReference>
<proteinExistence type="predicted"/>